<evidence type="ECO:0008006" key="3">
    <source>
        <dbReference type="Google" id="ProtNLM"/>
    </source>
</evidence>
<proteinExistence type="predicted"/>
<evidence type="ECO:0000313" key="1">
    <source>
        <dbReference type="EMBL" id="GBM36807.1"/>
    </source>
</evidence>
<evidence type="ECO:0000313" key="2">
    <source>
        <dbReference type="Proteomes" id="UP000499080"/>
    </source>
</evidence>
<dbReference type="OrthoDB" id="8054297at2759"/>
<reference evidence="1 2" key="1">
    <citation type="journal article" date="2019" name="Sci. Rep.">
        <title>Orb-weaving spider Araneus ventricosus genome elucidates the spidroin gene catalogue.</title>
        <authorList>
            <person name="Kono N."/>
            <person name="Nakamura H."/>
            <person name="Ohtoshi R."/>
            <person name="Moran D.A.P."/>
            <person name="Shinohara A."/>
            <person name="Yoshida Y."/>
            <person name="Fujiwara M."/>
            <person name="Mori M."/>
            <person name="Tomita M."/>
            <person name="Arakawa K."/>
        </authorList>
    </citation>
    <scope>NUCLEOTIDE SEQUENCE [LARGE SCALE GENOMIC DNA]</scope>
</reference>
<comment type="caution">
    <text evidence="1">The sequence shown here is derived from an EMBL/GenBank/DDBJ whole genome shotgun (WGS) entry which is preliminary data.</text>
</comment>
<dbReference type="AlphaFoldDB" id="A0A4Y2F7B8"/>
<dbReference type="EMBL" id="BGPR01094995">
    <property type="protein sequence ID" value="GBM36807.1"/>
    <property type="molecule type" value="Genomic_DNA"/>
</dbReference>
<dbReference type="Proteomes" id="UP000499080">
    <property type="component" value="Unassembled WGS sequence"/>
</dbReference>
<sequence>MVKSRVKLEGLLKLIKTMEQDYYHPVRESEEYKTYCAEYKAIETDLEKLRGKRNLIIIIVPRSERPVKVVISRLPRDLNVDVLKKALVEEYEFFVDKVVQLTRFKTKEPLELFQVTLPNIEVNKGIWKITSLLYLKIKVVKVERKTGSIQCFNCNYWHHSTATCGFKPRCIKCGGQHAKDECTNPPETVTCINCKQGHVASYRGCPMFPKSNRNPAVSKRKQITSRKADPSISYASNFNKKDYRSIYPRKAKLTWIG</sequence>
<gene>
    <name evidence="1" type="ORF">AVEN_265997_1</name>
</gene>
<name>A0A4Y2F7B8_ARAVE</name>
<keyword evidence="2" id="KW-1185">Reference proteome</keyword>
<protein>
    <recommendedName>
        <fullName evidence="3">Pre-C2HC domain-containing protein</fullName>
    </recommendedName>
</protein>
<organism evidence="1 2">
    <name type="scientific">Araneus ventricosus</name>
    <name type="common">Orbweaver spider</name>
    <name type="synonym">Epeira ventricosa</name>
    <dbReference type="NCBI Taxonomy" id="182803"/>
    <lineage>
        <taxon>Eukaryota</taxon>
        <taxon>Metazoa</taxon>
        <taxon>Ecdysozoa</taxon>
        <taxon>Arthropoda</taxon>
        <taxon>Chelicerata</taxon>
        <taxon>Arachnida</taxon>
        <taxon>Araneae</taxon>
        <taxon>Araneomorphae</taxon>
        <taxon>Entelegynae</taxon>
        <taxon>Araneoidea</taxon>
        <taxon>Araneidae</taxon>
        <taxon>Araneus</taxon>
    </lineage>
</organism>
<accession>A0A4Y2F7B8</accession>